<evidence type="ECO:0000256" key="1">
    <source>
        <dbReference type="ARBA" id="ARBA00000085"/>
    </source>
</evidence>
<dbReference type="SUPFAM" id="SSF63829">
    <property type="entry name" value="Calcium-dependent phosphotriesterase"/>
    <property type="match status" value="2"/>
</dbReference>
<evidence type="ECO:0000256" key="5">
    <source>
        <dbReference type="ARBA" id="ARBA00022741"/>
    </source>
</evidence>
<proteinExistence type="predicted"/>
<dbReference type="Pfam" id="PF07730">
    <property type="entry name" value="HisKA_3"/>
    <property type="match status" value="1"/>
</dbReference>
<feature type="domain" description="Signal transduction histidine kinase subgroup 3 dimerisation and phosphoacceptor" evidence="10">
    <location>
        <begin position="812"/>
        <end position="868"/>
    </location>
</feature>
<evidence type="ECO:0000256" key="4">
    <source>
        <dbReference type="ARBA" id="ARBA00022679"/>
    </source>
</evidence>
<reference evidence="11 12" key="1">
    <citation type="submission" date="2020-11" db="EMBL/GenBank/DDBJ databases">
        <authorList>
            <person name="Kim M.K."/>
        </authorList>
    </citation>
    <scope>NUCLEOTIDE SEQUENCE [LARGE SCALE GENOMIC DNA]</scope>
    <source>
        <strain evidence="11 12">BT662</strain>
    </source>
</reference>
<evidence type="ECO:0000313" key="11">
    <source>
        <dbReference type="EMBL" id="MBF9220549.1"/>
    </source>
</evidence>
<sequence>MNAWRLIVALWGLLLPLMSWAQPVPTSGWQPDEALRKLMLRTLAPTPDGLLWVGTDDGVYRYDGSRLVSINALRRGGPALPAVACNNVLPLPNGQLWFGTEAGLYRFGPAGALQALPLPVPGSSSSHIASLTLTPDGQHVLVVQNHVALQLYNLAGQRVGPLFRNEKIAEASAAPDGSLWLTGDGSTQHLSAAGQVLGEWTTGPGNSLRPVFDPRGRPWLLSSAAAFRPGPGGQLTEQFRWAAAEREGKVEVLRGAGGLTVLLPQQLQQLEWTAGPDPRLRPQFELPLPPWPTAVWRGQLRADAVGQWWLFDSGTRGCWRRAAAPAFIHALPGPGGSPYSVRASVRLPDGRLLVSTYEAGILTQAADSPLAPLRRWRSAALPAGNAPVLMGLVPTSLGPDGSWLAAGAYPLLRFNPRTGAFGRLPIEGLAQGEPGVRALTRDVAPGGRVWAGTQQGLFYYDAATQTYRPYLVPGQPATDRPPLAGRVIEDVCPDGQGRLWLATPEGVERLTLATGRREVYGPGAPAPRQVAVDGARCLYLAPDGRLWVGTRDHGLAVIDGAGRARTALSLGQGLPNASVATITPSAGGYLWLGTYQGLVRYLPAREQLAVFTTAQGLASDECNARAAYADPRDGSLLVGGVAGLHRVYPDQVPGPSSLLPRLLLTGFTALGATAEASRTHHLLSSDGPPALHLAPNTPLVDLHLALTNSPDPGRARYAYRVRGWLADRWLGLGTTPQLRLQGLPPGRYTVEIRAESSQGVPAANTLRLPLTVTAEWWNRPLTWVLAALATSAAVYGWQRGRLRQLRRENELRARLAADLHDEVGSLLTRVTMQAELLHALEQGPPARLATLVEDSRAAASTVRDIIWSVDAGVDTLAALVDRMRDHLDATARATGRELLLEEDLPAIEEQPLPPTVRQHTYLIFKEAVNNALKYSAPGTPIRVGLGYTPLLELSIRSTGGETGAVGRAGQGLRNMRHRATLLRAELSVGPVPGGWLVRLRQLP</sequence>
<dbReference type="InterPro" id="IPR015943">
    <property type="entry name" value="WD40/YVTN_repeat-like_dom_sf"/>
</dbReference>
<evidence type="ECO:0000256" key="8">
    <source>
        <dbReference type="ARBA" id="ARBA00023012"/>
    </source>
</evidence>
<dbReference type="EC" id="2.7.13.3" evidence="2"/>
<evidence type="ECO:0000313" key="12">
    <source>
        <dbReference type="Proteomes" id="UP000618931"/>
    </source>
</evidence>
<keyword evidence="4" id="KW-0808">Transferase</keyword>
<keyword evidence="6" id="KW-0418">Kinase</keyword>
<accession>A0ABS0I0V6</accession>
<dbReference type="RefSeq" id="WP_196291997.1">
    <property type="nucleotide sequence ID" value="NZ_JADQDM010000002.1"/>
</dbReference>
<dbReference type="Proteomes" id="UP000618931">
    <property type="component" value="Unassembled WGS sequence"/>
</dbReference>
<dbReference type="PANTHER" id="PTHR24421">
    <property type="entry name" value="NITRATE/NITRITE SENSOR PROTEIN NARX-RELATED"/>
    <property type="match status" value="1"/>
</dbReference>
<feature type="chain" id="PRO_5047249908" description="histidine kinase" evidence="9">
    <location>
        <begin position="22"/>
        <end position="1003"/>
    </location>
</feature>
<dbReference type="EMBL" id="JADQDM010000002">
    <property type="protein sequence ID" value="MBF9220549.1"/>
    <property type="molecule type" value="Genomic_DNA"/>
</dbReference>
<dbReference type="InterPro" id="IPR013783">
    <property type="entry name" value="Ig-like_fold"/>
</dbReference>
<keyword evidence="12" id="KW-1185">Reference proteome</keyword>
<evidence type="ECO:0000256" key="9">
    <source>
        <dbReference type="SAM" id="SignalP"/>
    </source>
</evidence>
<keyword evidence="5" id="KW-0547">Nucleotide-binding</keyword>
<evidence type="ECO:0000256" key="2">
    <source>
        <dbReference type="ARBA" id="ARBA00012438"/>
    </source>
</evidence>
<dbReference type="Gene3D" id="2.130.10.10">
    <property type="entry name" value="YVTN repeat-like/Quinoprotein amine dehydrogenase"/>
    <property type="match status" value="2"/>
</dbReference>
<keyword evidence="9" id="KW-0732">Signal</keyword>
<dbReference type="CDD" id="cd16917">
    <property type="entry name" value="HATPase_UhpB-NarQ-NarX-like"/>
    <property type="match status" value="1"/>
</dbReference>
<comment type="catalytic activity">
    <reaction evidence="1">
        <text>ATP + protein L-histidine = ADP + protein N-phospho-L-histidine.</text>
        <dbReference type="EC" id="2.7.13.3"/>
    </reaction>
</comment>
<dbReference type="InterPro" id="IPR011712">
    <property type="entry name" value="Sig_transdc_His_kin_sub3_dim/P"/>
</dbReference>
<keyword evidence="7" id="KW-0067">ATP-binding</keyword>
<evidence type="ECO:0000256" key="7">
    <source>
        <dbReference type="ARBA" id="ARBA00022840"/>
    </source>
</evidence>
<keyword evidence="8" id="KW-0902">Two-component regulatory system</keyword>
<evidence type="ECO:0000256" key="3">
    <source>
        <dbReference type="ARBA" id="ARBA00022553"/>
    </source>
</evidence>
<evidence type="ECO:0000259" key="10">
    <source>
        <dbReference type="Pfam" id="PF07730"/>
    </source>
</evidence>
<evidence type="ECO:0000256" key="6">
    <source>
        <dbReference type="ARBA" id="ARBA00022777"/>
    </source>
</evidence>
<gene>
    <name evidence="11" type="ORF">I2H31_05485</name>
</gene>
<dbReference type="PANTHER" id="PTHR24421:SF10">
    <property type="entry name" value="NITRATE_NITRITE SENSOR PROTEIN NARQ"/>
    <property type="match status" value="1"/>
</dbReference>
<dbReference type="InterPro" id="IPR050482">
    <property type="entry name" value="Sensor_HK_TwoCompSys"/>
</dbReference>
<comment type="caution">
    <text evidence="11">The sequence shown here is derived from an EMBL/GenBank/DDBJ whole genome shotgun (WGS) entry which is preliminary data.</text>
</comment>
<dbReference type="InterPro" id="IPR036890">
    <property type="entry name" value="HATPase_C_sf"/>
</dbReference>
<organism evidence="11 12">
    <name type="scientific">Hymenobacter ruricola</name>
    <dbReference type="NCBI Taxonomy" id="2791023"/>
    <lineage>
        <taxon>Bacteria</taxon>
        <taxon>Pseudomonadati</taxon>
        <taxon>Bacteroidota</taxon>
        <taxon>Cytophagia</taxon>
        <taxon>Cytophagales</taxon>
        <taxon>Hymenobacteraceae</taxon>
        <taxon>Hymenobacter</taxon>
    </lineage>
</organism>
<dbReference type="Gene3D" id="1.20.5.1930">
    <property type="match status" value="1"/>
</dbReference>
<feature type="signal peptide" evidence="9">
    <location>
        <begin position="1"/>
        <end position="21"/>
    </location>
</feature>
<keyword evidence="3" id="KW-0597">Phosphoprotein</keyword>
<dbReference type="SUPFAM" id="SSF55874">
    <property type="entry name" value="ATPase domain of HSP90 chaperone/DNA topoisomerase II/histidine kinase"/>
    <property type="match status" value="1"/>
</dbReference>
<protein>
    <recommendedName>
        <fullName evidence="2">histidine kinase</fullName>
        <ecNumber evidence="2">2.7.13.3</ecNumber>
    </recommendedName>
</protein>
<dbReference type="Gene3D" id="3.30.565.10">
    <property type="entry name" value="Histidine kinase-like ATPase, C-terminal domain"/>
    <property type="match status" value="1"/>
</dbReference>
<name>A0ABS0I0V6_9BACT</name>
<dbReference type="Gene3D" id="2.60.40.10">
    <property type="entry name" value="Immunoglobulins"/>
    <property type="match status" value="1"/>
</dbReference>